<keyword evidence="1" id="KW-0472">Membrane</keyword>
<feature type="transmembrane region" description="Helical" evidence="1">
    <location>
        <begin position="160"/>
        <end position="188"/>
    </location>
</feature>
<dbReference type="AlphaFoldDB" id="A0A1I8ABR4"/>
<evidence type="ECO:0000313" key="2">
    <source>
        <dbReference type="Proteomes" id="UP000095287"/>
    </source>
</evidence>
<feature type="transmembrane region" description="Helical" evidence="1">
    <location>
        <begin position="120"/>
        <end position="140"/>
    </location>
</feature>
<dbReference type="PANTHER" id="PTHR37446">
    <property type="entry name" value="CLAUDIN-LIKE IN CAENORHABDITIS"/>
    <property type="match status" value="1"/>
</dbReference>
<reference evidence="3" key="1">
    <citation type="submission" date="2016-11" db="UniProtKB">
        <authorList>
            <consortium name="WormBaseParasite"/>
        </authorList>
    </citation>
    <scope>IDENTIFICATION</scope>
</reference>
<proteinExistence type="predicted"/>
<keyword evidence="1" id="KW-0812">Transmembrane</keyword>
<dbReference type="WBParaSite" id="L893_g4288.t1">
    <property type="protein sequence ID" value="L893_g4288.t1"/>
    <property type="gene ID" value="L893_g4288"/>
</dbReference>
<evidence type="ECO:0000313" key="3">
    <source>
        <dbReference type="WBParaSite" id="L893_g4288.t1"/>
    </source>
</evidence>
<feature type="transmembrane region" description="Helical" evidence="1">
    <location>
        <begin position="84"/>
        <end position="108"/>
    </location>
</feature>
<keyword evidence="1" id="KW-1133">Transmembrane helix</keyword>
<name>A0A1I8ABR4_9BILA</name>
<dbReference type="PANTHER" id="PTHR37446:SF1">
    <property type="entry name" value="CLAUDIN"/>
    <property type="match status" value="1"/>
</dbReference>
<organism evidence="2 3">
    <name type="scientific">Steinernema glaseri</name>
    <dbReference type="NCBI Taxonomy" id="37863"/>
    <lineage>
        <taxon>Eukaryota</taxon>
        <taxon>Metazoa</taxon>
        <taxon>Ecdysozoa</taxon>
        <taxon>Nematoda</taxon>
        <taxon>Chromadorea</taxon>
        <taxon>Rhabditida</taxon>
        <taxon>Tylenchina</taxon>
        <taxon>Panagrolaimomorpha</taxon>
        <taxon>Strongyloidoidea</taxon>
        <taxon>Steinernematidae</taxon>
        <taxon>Steinernema</taxon>
    </lineage>
</organism>
<sequence length="192" mass="20333">MCVCSFLGQILYGSIMVVALGLTLVSMLTPGWQQVKEMDVDKAHDVKDVGILFCRNPGQGATTDSPDGNYCEVWWNNQPPKMKAVIACMVLAILVEVAAIVWTILSICACCCKSCLVQPLPLFAFVGALLLAIAVGIYGVNHQDSIIPPKDAQHAMEGSVSYSFYLACGGLAACIADIVVGTLTVTLASSCL</sequence>
<evidence type="ECO:0000256" key="1">
    <source>
        <dbReference type="SAM" id="Phobius"/>
    </source>
</evidence>
<feature type="transmembrane region" description="Helical" evidence="1">
    <location>
        <begin position="12"/>
        <end position="32"/>
    </location>
</feature>
<dbReference type="Gene3D" id="1.20.140.150">
    <property type="match status" value="1"/>
</dbReference>
<accession>A0A1I8ABR4</accession>
<protein>
    <submittedName>
        <fullName evidence="3">LHFPL tetraspan subfamily member 4b</fullName>
    </submittedName>
</protein>
<dbReference type="Proteomes" id="UP000095287">
    <property type="component" value="Unplaced"/>
</dbReference>
<keyword evidence="2" id="KW-1185">Reference proteome</keyword>